<feature type="compositionally biased region" description="Basic and acidic residues" evidence="1">
    <location>
        <begin position="1"/>
        <end position="10"/>
    </location>
</feature>
<dbReference type="Proteomes" id="UP000246975">
    <property type="component" value="Segment"/>
</dbReference>
<feature type="compositionally biased region" description="Low complexity" evidence="1">
    <location>
        <begin position="11"/>
        <end position="30"/>
    </location>
</feature>
<feature type="compositionally biased region" description="Polar residues" evidence="1">
    <location>
        <begin position="212"/>
        <end position="228"/>
    </location>
</feature>
<sequence length="258" mass="27414">MPDNLVEKQEQQNQQAQQEQHQQQGQQAENGAGGGTDAGASNDSGAAGSTGSESQGGGNDSAKVYDETFVSGLQNENASWRTKHEGEKTAREKAENDFQTLVQSLGKHLGFVKDETDPEKLVEQLTAERDQTATERDADRAKLLAYEQRDAVRTAAKEHNGDADALLDSSSVKAKLAKIDHTVDDYAAQVASVVAEAITSNAKFKAGPVPPSASTGDTSQGTGEQPDQLTREQLAKLSPSARLKAVREGRAAVLLGQK</sequence>
<reference evidence="2 3" key="1">
    <citation type="submission" date="2018-03" db="EMBL/GenBank/DDBJ databases">
        <authorList>
            <person name="Garlena R.A."/>
            <person name="Russell D.A."/>
            <person name="Pope W.H."/>
            <person name="Jacobs-Sera D."/>
            <person name="Hatfull G.F."/>
        </authorList>
    </citation>
    <scope>NUCLEOTIDE SEQUENCE [LARGE SCALE GENOMIC DNA]</scope>
</reference>
<protein>
    <recommendedName>
        <fullName evidence="4">Scaffolding protein</fullName>
    </recommendedName>
</protein>
<proteinExistence type="predicted"/>
<keyword evidence="3" id="KW-1185">Reference proteome</keyword>
<dbReference type="EMBL" id="MH153804">
    <property type="protein sequence ID" value="AWN03627.1"/>
    <property type="molecule type" value="Genomic_DNA"/>
</dbReference>
<evidence type="ECO:0000256" key="1">
    <source>
        <dbReference type="SAM" id="MobiDB-lite"/>
    </source>
</evidence>
<feature type="compositionally biased region" description="Polar residues" evidence="1">
    <location>
        <begin position="71"/>
        <end position="80"/>
    </location>
</feature>
<accession>A0A2U8UIZ8</accession>
<feature type="region of interest" description="Disordered" evidence="1">
    <location>
        <begin position="202"/>
        <end position="242"/>
    </location>
</feature>
<name>A0A2U8UIZ8_9CAUD</name>
<gene>
    <name evidence="2" type="primary">5</name>
    <name evidence="2" type="ORF">PBI_JACE_5</name>
</gene>
<dbReference type="RefSeq" id="YP_009801651.1">
    <property type="nucleotide sequence ID" value="NC_047974.1"/>
</dbReference>
<evidence type="ECO:0000313" key="2">
    <source>
        <dbReference type="EMBL" id="AWN03627.1"/>
    </source>
</evidence>
<evidence type="ECO:0008006" key="4">
    <source>
        <dbReference type="Google" id="ProtNLM"/>
    </source>
</evidence>
<evidence type="ECO:0000313" key="3">
    <source>
        <dbReference type="Proteomes" id="UP000246975"/>
    </source>
</evidence>
<feature type="compositionally biased region" description="Low complexity" evidence="1">
    <location>
        <begin position="38"/>
        <end position="52"/>
    </location>
</feature>
<feature type="region of interest" description="Disordered" evidence="1">
    <location>
        <begin position="1"/>
        <end position="94"/>
    </location>
</feature>
<organism evidence="2 3">
    <name type="scientific">Gordonia phage Jace</name>
    <dbReference type="NCBI Taxonomy" id="2182360"/>
    <lineage>
        <taxon>Viruses</taxon>
        <taxon>Duplodnaviria</taxon>
        <taxon>Heunggongvirae</taxon>
        <taxon>Uroviricota</taxon>
        <taxon>Caudoviricetes</taxon>
        <taxon>Jacevirus</taxon>
        <taxon>Jacevirus jace</taxon>
    </lineage>
</organism>
<dbReference type="GeneID" id="54992171"/>
<dbReference type="KEGG" id="vg:54992171"/>
<feature type="compositionally biased region" description="Basic and acidic residues" evidence="1">
    <location>
        <begin position="82"/>
        <end position="94"/>
    </location>
</feature>